<dbReference type="Proteomes" id="UP001386955">
    <property type="component" value="Unassembled WGS sequence"/>
</dbReference>
<evidence type="ECO:0000256" key="1">
    <source>
        <dbReference type="SAM" id="Coils"/>
    </source>
</evidence>
<gene>
    <name evidence="2" type="ORF">VNO78_27037</name>
</gene>
<sequence>MMNHSHAEEALSKQREAIVNLMKEIQNQNMNFIDMEHKHDEKTVIMSKFIAGFVENMEFRQRSLMEMENKYNYESLNMIMKLMDKDMHEERHKEVEQLKAMNSSLSHEKECMKKELDQVSKELKEHKALNDLQQKNFNEMIQMVSCNCMIYDICYVTKISALHDAAKQQNDCANVLKID</sequence>
<comment type="caution">
    <text evidence="2">The sequence shown here is derived from an EMBL/GenBank/DDBJ whole genome shotgun (WGS) entry which is preliminary data.</text>
</comment>
<evidence type="ECO:0000313" key="3">
    <source>
        <dbReference type="Proteomes" id="UP001386955"/>
    </source>
</evidence>
<feature type="coiled-coil region" evidence="1">
    <location>
        <begin position="95"/>
        <end position="136"/>
    </location>
</feature>
<accession>A0AAN9S0C8</accession>
<feature type="coiled-coil region" evidence="1">
    <location>
        <begin position="4"/>
        <end position="31"/>
    </location>
</feature>
<dbReference type="EMBL" id="JAYMYS010000007">
    <property type="protein sequence ID" value="KAK7386702.1"/>
    <property type="molecule type" value="Genomic_DNA"/>
</dbReference>
<keyword evidence="1" id="KW-0175">Coiled coil</keyword>
<proteinExistence type="predicted"/>
<keyword evidence="3" id="KW-1185">Reference proteome</keyword>
<dbReference type="AlphaFoldDB" id="A0AAN9S0C8"/>
<evidence type="ECO:0000313" key="2">
    <source>
        <dbReference type="EMBL" id="KAK7386702.1"/>
    </source>
</evidence>
<protein>
    <submittedName>
        <fullName evidence="2">Uncharacterized protein</fullName>
    </submittedName>
</protein>
<organism evidence="2 3">
    <name type="scientific">Psophocarpus tetragonolobus</name>
    <name type="common">Winged bean</name>
    <name type="synonym">Dolichos tetragonolobus</name>
    <dbReference type="NCBI Taxonomy" id="3891"/>
    <lineage>
        <taxon>Eukaryota</taxon>
        <taxon>Viridiplantae</taxon>
        <taxon>Streptophyta</taxon>
        <taxon>Embryophyta</taxon>
        <taxon>Tracheophyta</taxon>
        <taxon>Spermatophyta</taxon>
        <taxon>Magnoliopsida</taxon>
        <taxon>eudicotyledons</taxon>
        <taxon>Gunneridae</taxon>
        <taxon>Pentapetalae</taxon>
        <taxon>rosids</taxon>
        <taxon>fabids</taxon>
        <taxon>Fabales</taxon>
        <taxon>Fabaceae</taxon>
        <taxon>Papilionoideae</taxon>
        <taxon>50 kb inversion clade</taxon>
        <taxon>NPAAA clade</taxon>
        <taxon>indigoferoid/millettioid clade</taxon>
        <taxon>Phaseoleae</taxon>
        <taxon>Psophocarpus</taxon>
    </lineage>
</organism>
<name>A0AAN9S0C8_PSOTE</name>
<reference evidence="2 3" key="1">
    <citation type="submission" date="2024-01" db="EMBL/GenBank/DDBJ databases">
        <title>The genomes of 5 underutilized Papilionoideae crops provide insights into root nodulation and disease resistanc.</title>
        <authorList>
            <person name="Jiang F."/>
        </authorList>
    </citation>
    <scope>NUCLEOTIDE SEQUENCE [LARGE SCALE GENOMIC DNA]</scope>
    <source>
        <strain evidence="2">DUOXIRENSHENG_FW03</strain>
        <tissue evidence="2">Leaves</tissue>
    </source>
</reference>